<protein>
    <recommendedName>
        <fullName evidence="4">Ig-like domain-containing protein</fullName>
    </recommendedName>
</protein>
<dbReference type="InterPro" id="IPR001039">
    <property type="entry name" value="MHC_I_a_a1/a2"/>
</dbReference>
<dbReference type="GO" id="GO:0005615">
    <property type="term" value="C:extracellular space"/>
    <property type="evidence" value="ECO:0007669"/>
    <property type="project" value="TreeGrafter"/>
</dbReference>
<dbReference type="InterPro" id="IPR003597">
    <property type="entry name" value="Ig_C1-set"/>
</dbReference>
<organism evidence="5 6">
    <name type="scientific">Neogobius melanostomus</name>
    <name type="common">round goby</name>
    <dbReference type="NCBI Taxonomy" id="47308"/>
    <lineage>
        <taxon>Eukaryota</taxon>
        <taxon>Metazoa</taxon>
        <taxon>Chordata</taxon>
        <taxon>Craniata</taxon>
        <taxon>Vertebrata</taxon>
        <taxon>Euteleostomi</taxon>
        <taxon>Actinopterygii</taxon>
        <taxon>Neopterygii</taxon>
        <taxon>Teleostei</taxon>
        <taxon>Neoteleostei</taxon>
        <taxon>Acanthomorphata</taxon>
        <taxon>Gobiaria</taxon>
        <taxon>Gobiiformes</taxon>
        <taxon>Gobioidei</taxon>
        <taxon>Gobiidae</taxon>
        <taxon>Benthophilinae</taxon>
        <taxon>Neogobiini</taxon>
        <taxon>Neogobius</taxon>
    </lineage>
</organism>
<evidence type="ECO:0000313" key="6">
    <source>
        <dbReference type="Proteomes" id="UP000694523"/>
    </source>
</evidence>
<keyword evidence="1" id="KW-0325">Glycoprotein</keyword>
<evidence type="ECO:0000256" key="2">
    <source>
        <dbReference type="RuleBase" id="RU004439"/>
    </source>
</evidence>
<dbReference type="GO" id="GO:0006955">
    <property type="term" value="P:immune response"/>
    <property type="evidence" value="ECO:0007669"/>
    <property type="project" value="TreeGrafter"/>
</dbReference>
<dbReference type="InterPro" id="IPR013783">
    <property type="entry name" value="Ig-like_fold"/>
</dbReference>
<dbReference type="FunFam" id="3.30.500.10:FF:000001">
    <property type="entry name" value="H-2 class I histocompatibility antigen, alpha chain"/>
    <property type="match status" value="1"/>
</dbReference>
<dbReference type="Gene3D" id="2.60.40.10">
    <property type="entry name" value="Immunoglobulins"/>
    <property type="match status" value="1"/>
</dbReference>
<dbReference type="PANTHER" id="PTHR16675">
    <property type="entry name" value="MHC CLASS I-RELATED"/>
    <property type="match status" value="1"/>
</dbReference>
<reference evidence="5" key="1">
    <citation type="submission" date="2025-08" db="UniProtKB">
        <authorList>
            <consortium name="Ensembl"/>
        </authorList>
    </citation>
    <scope>IDENTIFICATION</scope>
</reference>
<evidence type="ECO:0000259" key="4">
    <source>
        <dbReference type="PROSITE" id="PS50835"/>
    </source>
</evidence>
<dbReference type="GO" id="GO:0009897">
    <property type="term" value="C:external side of plasma membrane"/>
    <property type="evidence" value="ECO:0007669"/>
    <property type="project" value="TreeGrafter"/>
</dbReference>
<dbReference type="Pfam" id="PF07654">
    <property type="entry name" value="C1-set"/>
    <property type="match status" value="1"/>
</dbReference>
<evidence type="ECO:0000256" key="3">
    <source>
        <dbReference type="SAM" id="MobiDB-lite"/>
    </source>
</evidence>
<dbReference type="InterPro" id="IPR007110">
    <property type="entry name" value="Ig-like_dom"/>
</dbReference>
<dbReference type="PRINTS" id="PR01638">
    <property type="entry name" value="MHCCLASSI"/>
</dbReference>
<name>A0A8C6SAV0_9GOBI</name>
<accession>A0A8C6SAV0</accession>
<dbReference type="InterPro" id="IPR037055">
    <property type="entry name" value="MHC_I-like_Ag-recog_sf"/>
</dbReference>
<reference evidence="5" key="2">
    <citation type="submission" date="2025-09" db="UniProtKB">
        <authorList>
            <consortium name="Ensembl"/>
        </authorList>
    </citation>
    <scope>IDENTIFICATION</scope>
</reference>
<feature type="domain" description="Ig-like" evidence="4">
    <location>
        <begin position="223"/>
        <end position="282"/>
    </location>
</feature>
<dbReference type="AlphaFoldDB" id="A0A8C6SAV0"/>
<feature type="region of interest" description="Disordered" evidence="3">
    <location>
        <begin position="338"/>
        <end position="377"/>
    </location>
</feature>
<dbReference type="InterPro" id="IPR036179">
    <property type="entry name" value="Ig-like_dom_sf"/>
</dbReference>
<sequence length="377" mass="43681">NNALVYIAFFQTLKVALQIHALFIHSILSDGKYFETASSQISGFPQYVSVGLVNDLVITHYDSNTKRTVPKQEWMNRVTEDESQYWETETQINVNNEQVGKYNIEIVKQRLNEIGGSHLYQRMSGCDWNDETNEIRGYFQTAFDGEDFISLDWETQTWVAPKQQAFDTKLRWERNGVALRYKDYFDHRCADALKRYVRYGEKTLKRKELPEVWFLQKSSSSWVTCFATGFYPDRAMLFWTKDGEELLEDWGGILPNHDGTFQSSVSLDLSSVPTGDWGRYSCVFQLSGVKDDLITKLDPGLIRTNAKHTNTQTGSKDKYKLVFYSDLTHIFRNDKVSIPHKKRNKNVTRNTTNQPQKHNKNLTKPQQKCVGKATTTQ</sequence>
<dbReference type="InterPro" id="IPR011161">
    <property type="entry name" value="MHC_I-like_Ag-recog"/>
</dbReference>
<dbReference type="Gene3D" id="3.30.500.10">
    <property type="entry name" value="MHC class I-like antigen recognition-like"/>
    <property type="match status" value="1"/>
</dbReference>
<comment type="similarity">
    <text evidence="2">Belongs to the MHC class I family.</text>
</comment>
<dbReference type="InterPro" id="IPR011162">
    <property type="entry name" value="MHC_I/II-like_Ag-recog"/>
</dbReference>
<dbReference type="Pfam" id="PF00129">
    <property type="entry name" value="MHC_I"/>
    <property type="match status" value="1"/>
</dbReference>
<keyword evidence="6" id="KW-1185">Reference proteome</keyword>
<dbReference type="PROSITE" id="PS50835">
    <property type="entry name" value="IG_LIKE"/>
    <property type="match status" value="1"/>
</dbReference>
<proteinExistence type="inferred from homology"/>
<dbReference type="Proteomes" id="UP000694523">
    <property type="component" value="Unplaced"/>
</dbReference>
<evidence type="ECO:0000313" key="5">
    <source>
        <dbReference type="Ensembl" id="ENSNMLP00000003747.1"/>
    </source>
</evidence>
<dbReference type="SUPFAM" id="SSF54452">
    <property type="entry name" value="MHC antigen-recognition domain"/>
    <property type="match status" value="1"/>
</dbReference>
<dbReference type="InterPro" id="IPR050208">
    <property type="entry name" value="MHC_class-I_related"/>
</dbReference>
<dbReference type="Ensembl" id="ENSNMLT00000004301.1">
    <property type="protein sequence ID" value="ENSNMLP00000003747.1"/>
    <property type="gene ID" value="ENSNMLG00000002605.1"/>
</dbReference>
<evidence type="ECO:0000256" key="1">
    <source>
        <dbReference type="ARBA" id="ARBA00023180"/>
    </source>
</evidence>
<dbReference type="SUPFAM" id="SSF48726">
    <property type="entry name" value="Immunoglobulin"/>
    <property type="match status" value="1"/>
</dbReference>
<dbReference type="PANTHER" id="PTHR16675:SF237">
    <property type="entry name" value="MHC CLASS I ANTIGEN TRANSCRIPT VARIANT 1-RELATED"/>
    <property type="match status" value="1"/>
</dbReference>